<accession>A0ACC0KP90</accession>
<evidence type="ECO:0000313" key="1">
    <source>
        <dbReference type="EMBL" id="KAI8438159.1"/>
    </source>
</evidence>
<comment type="caution">
    <text evidence="1">The sequence shown here is derived from an EMBL/GenBank/DDBJ whole genome shotgun (WGS) entry which is preliminary data.</text>
</comment>
<proteinExistence type="predicted"/>
<reference evidence="1 2" key="1">
    <citation type="journal article" date="2022" name="Genome Biol. Evol.">
        <title>The Spruce Budworm Genome: Reconstructing the Evolutionary History of Antifreeze Proteins.</title>
        <authorList>
            <person name="Beliveau C."/>
            <person name="Gagne P."/>
            <person name="Picq S."/>
            <person name="Vernygora O."/>
            <person name="Keeling C.I."/>
            <person name="Pinkney K."/>
            <person name="Doucet D."/>
            <person name="Wen F."/>
            <person name="Johnston J.S."/>
            <person name="Maaroufi H."/>
            <person name="Boyle B."/>
            <person name="Laroche J."/>
            <person name="Dewar K."/>
            <person name="Juretic N."/>
            <person name="Blackburn G."/>
            <person name="Nisole A."/>
            <person name="Brunet B."/>
            <person name="Brandao M."/>
            <person name="Lumley L."/>
            <person name="Duan J."/>
            <person name="Quan G."/>
            <person name="Lucarotti C.J."/>
            <person name="Roe A.D."/>
            <person name="Sperling F.A.H."/>
            <person name="Levesque R.C."/>
            <person name="Cusson M."/>
        </authorList>
    </citation>
    <scope>NUCLEOTIDE SEQUENCE [LARGE SCALE GENOMIC DNA]</scope>
    <source>
        <strain evidence="1">Glfc:IPQL:Cfum</strain>
    </source>
</reference>
<dbReference type="Proteomes" id="UP001064048">
    <property type="component" value="Chromosome 18"/>
</dbReference>
<keyword evidence="2" id="KW-1185">Reference proteome</keyword>
<gene>
    <name evidence="1" type="ORF">MSG28_010781</name>
</gene>
<organism evidence="1 2">
    <name type="scientific">Choristoneura fumiferana</name>
    <name type="common">Spruce budworm moth</name>
    <name type="synonym">Archips fumiferana</name>
    <dbReference type="NCBI Taxonomy" id="7141"/>
    <lineage>
        <taxon>Eukaryota</taxon>
        <taxon>Metazoa</taxon>
        <taxon>Ecdysozoa</taxon>
        <taxon>Arthropoda</taxon>
        <taxon>Hexapoda</taxon>
        <taxon>Insecta</taxon>
        <taxon>Pterygota</taxon>
        <taxon>Neoptera</taxon>
        <taxon>Endopterygota</taxon>
        <taxon>Lepidoptera</taxon>
        <taxon>Glossata</taxon>
        <taxon>Ditrysia</taxon>
        <taxon>Tortricoidea</taxon>
        <taxon>Tortricidae</taxon>
        <taxon>Tortricinae</taxon>
        <taxon>Choristoneura</taxon>
    </lineage>
</organism>
<name>A0ACC0KP90_CHOFU</name>
<protein>
    <submittedName>
        <fullName evidence="1">Uncharacterized protein</fullName>
    </submittedName>
</protein>
<dbReference type="EMBL" id="CM046118">
    <property type="protein sequence ID" value="KAI8438159.1"/>
    <property type="molecule type" value="Genomic_DNA"/>
</dbReference>
<feature type="non-terminal residue" evidence="1">
    <location>
        <position position="606"/>
    </location>
</feature>
<evidence type="ECO:0000313" key="2">
    <source>
        <dbReference type="Proteomes" id="UP001064048"/>
    </source>
</evidence>
<sequence length="606" mass="67002">MKLIVVFFLITCAWTQGAVVDSSVVINQGTVVGTLNDGIYEFHGVPYADSTSGINRFKAPLPAPNFQEPFIANRKDIKCVRALGVGYEGVEDCLVANIYTPTLDSTRRLPVMVWIKGREFDRVYEHELSFKNFLDKDVIIVSLNFRESIFGFLCLGTDVAPGNAGLKDIIHGLRWVQENIANFGGNPESVTLFGHGSGAAAVDLVTLSPLSTNLVHRAITQSGTAIAPWAVTRDNLEYAIQVAEALGHTVNDINTLSNVYTRTSVAALMGIINELKLTDNSLAFAPCVEKDTLLNSEPFMTKSPYQTLNDREFAHVPFLTGFVDKEGTIRAEEAIEDDWLEKMNEAFETFLQPDLEFENEADEARIAETIKQFYFNNNPVSTTTLNEYLSYHGDTMIKVSAVREAQMRAAISTAPVYLYQFSYKGALGEPFVGPLEVDGAAHSEELAYLFHEADEAQTLLQDLTISDILIERWTNFAKTGNYLHIINNDDTAATSTFEVGMQNPHPVTMTFWNSIYDGHFKDAEGDFDLNNRLEDDLDIIVVDSNEDEDDDDDDDGEASEEEDDVVTTPAPDSASTAVGYTFCCQPYDSHACGSNKECKSADLQAT</sequence>